<dbReference type="SUPFAM" id="SSF46689">
    <property type="entry name" value="Homeodomain-like"/>
    <property type="match status" value="1"/>
</dbReference>
<dbReference type="Gene3D" id="1.10.357.10">
    <property type="entry name" value="Tetracycline Repressor, domain 2"/>
    <property type="match status" value="1"/>
</dbReference>
<dbReference type="RefSeq" id="WP_212494752.1">
    <property type="nucleotide sequence ID" value="NZ_JAFCJH010000052.1"/>
</dbReference>
<comment type="caution">
    <text evidence="5">The sequence shown here is derived from an EMBL/GenBank/DDBJ whole genome shotgun (WGS) entry which is preliminary data.</text>
</comment>
<evidence type="ECO:0000256" key="2">
    <source>
        <dbReference type="PROSITE-ProRule" id="PRU00335"/>
    </source>
</evidence>
<name>A0ABS5FU53_9BRAD</name>
<keyword evidence="6" id="KW-1185">Reference proteome</keyword>
<keyword evidence="1 2" id="KW-0238">DNA-binding</keyword>
<dbReference type="InterPro" id="IPR001647">
    <property type="entry name" value="HTH_TetR"/>
</dbReference>
<proteinExistence type="predicted"/>
<dbReference type="EMBL" id="JAFCJH010000052">
    <property type="protein sequence ID" value="MBR0800324.1"/>
    <property type="molecule type" value="Genomic_DNA"/>
</dbReference>
<evidence type="ECO:0000313" key="5">
    <source>
        <dbReference type="EMBL" id="MBR0800324.1"/>
    </source>
</evidence>
<dbReference type="PRINTS" id="PR00455">
    <property type="entry name" value="HTHTETR"/>
</dbReference>
<evidence type="ECO:0000313" key="6">
    <source>
        <dbReference type="Proteomes" id="UP001315278"/>
    </source>
</evidence>
<dbReference type="InterPro" id="IPR009057">
    <property type="entry name" value="Homeodomain-like_sf"/>
</dbReference>
<feature type="compositionally biased region" description="Basic and acidic residues" evidence="3">
    <location>
        <begin position="37"/>
        <end position="46"/>
    </location>
</feature>
<feature type="domain" description="HTH tetR-type" evidence="4">
    <location>
        <begin position="47"/>
        <end position="106"/>
    </location>
</feature>
<reference evidence="6" key="1">
    <citation type="journal article" date="2021" name="ISME J.">
        <title>Evolutionary origin and ecological implication of a unique nif island in free-living Bradyrhizobium lineages.</title>
        <authorList>
            <person name="Tao J."/>
        </authorList>
    </citation>
    <scope>NUCLEOTIDE SEQUENCE [LARGE SCALE GENOMIC DNA]</scope>
    <source>
        <strain evidence="6">SZCCT0434</strain>
    </source>
</reference>
<protein>
    <submittedName>
        <fullName evidence="5">TetR/AcrR family transcriptional regulator</fullName>
    </submittedName>
</protein>
<dbReference type="InterPro" id="IPR050109">
    <property type="entry name" value="HTH-type_TetR-like_transc_reg"/>
</dbReference>
<dbReference type="PROSITE" id="PS50977">
    <property type="entry name" value="HTH_TETR_2"/>
    <property type="match status" value="1"/>
</dbReference>
<accession>A0ABS5FU53</accession>
<dbReference type="PANTHER" id="PTHR30055:SF181">
    <property type="entry name" value="BLR6905 PROTEIN"/>
    <property type="match status" value="1"/>
</dbReference>
<evidence type="ECO:0000256" key="1">
    <source>
        <dbReference type="ARBA" id="ARBA00023125"/>
    </source>
</evidence>
<evidence type="ECO:0000259" key="4">
    <source>
        <dbReference type="PROSITE" id="PS50977"/>
    </source>
</evidence>
<dbReference type="Proteomes" id="UP001315278">
    <property type="component" value="Unassembled WGS sequence"/>
</dbReference>
<feature type="region of interest" description="Disordered" evidence="3">
    <location>
        <begin position="23"/>
        <end position="46"/>
    </location>
</feature>
<evidence type="ECO:0000256" key="3">
    <source>
        <dbReference type="SAM" id="MobiDB-lite"/>
    </source>
</evidence>
<organism evidence="5 6">
    <name type="scientific">Bradyrhizobium jicamae</name>
    <dbReference type="NCBI Taxonomy" id="280332"/>
    <lineage>
        <taxon>Bacteria</taxon>
        <taxon>Pseudomonadati</taxon>
        <taxon>Pseudomonadota</taxon>
        <taxon>Alphaproteobacteria</taxon>
        <taxon>Hyphomicrobiales</taxon>
        <taxon>Nitrobacteraceae</taxon>
        <taxon>Bradyrhizobium</taxon>
    </lineage>
</organism>
<dbReference type="Pfam" id="PF00440">
    <property type="entry name" value="TetR_N"/>
    <property type="match status" value="1"/>
</dbReference>
<feature type="DNA-binding region" description="H-T-H motif" evidence="2">
    <location>
        <begin position="69"/>
        <end position="88"/>
    </location>
</feature>
<gene>
    <name evidence="5" type="ORF">JQ615_33645</name>
</gene>
<sequence>MYRLGKDEGLGVRTPKVFLNPKESAVKPSAKARSRTATREPQRLDPTQREAIIAREAVAFFAEHGFEGQTRELAKRLRITQPLLYRYFPTKEALIERVYQEVFVGGWKASWGKLITDRAAPLRSRLAQFYREYAEVILTYEWIRLFMFAGLRDLGLNARYLKMLRERVFEKVIEEIRAEYGRPSISELPITVLEIEMIWGLHAAIFYLGVRQFIYSMPLETDLNSIIDAKVATFLNGVRCVLPARVKA</sequence>
<dbReference type="PANTHER" id="PTHR30055">
    <property type="entry name" value="HTH-TYPE TRANSCRIPTIONAL REGULATOR RUTR"/>
    <property type="match status" value="1"/>
</dbReference>